<evidence type="ECO:0000259" key="1">
    <source>
        <dbReference type="PROSITE" id="PS51186"/>
    </source>
</evidence>
<comment type="caution">
    <text evidence="2">The sequence shown here is derived from an EMBL/GenBank/DDBJ whole genome shotgun (WGS) entry which is preliminary data.</text>
</comment>
<feature type="domain" description="N-acetyltransferase" evidence="1">
    <location>
        <begin position="11"/>
        <end position="182"/>
    </location>
</feature>
<dbReference type="GO" id="GO:0016747">
    <property type="term" value="F:acyltransferase activity, transferring groups other than amino-acyl groups"/>
    <property type="evidence" value="ECO:0007669"/>
    <property type="project" value="InterPro"/>
</dbReference>
<dbReference type="OrthoDB" id="2445945at2759"/>
<proteinExistence type="predicted"/>
<dbReference type="Proteomes" id="UP000801428">
    <property type="component" value="Unassembled WGS sequence"/>
</dbReference>
<protein>
    <recommendedName>
        <fullName evidence="1">N-acetyltransferase domain-containing protein</fullName>
    </recommendedName>
</protein>
<name>A0A9P4T8F3_CURKU</name>
<dbReference type="Pfam" id="PF00583">
    <property type="entry name" value="Acetyltransf_1"/>
    <property type="match status" value="1"/>
</dbReference>
<evidence type="ECO:0000313" key="2">
    <source>
        <dbReference type="EMBL" id="KAF2996887.1"/>
    </source>
</evidence>
<dbReference type="AlphaFoldDB" id="A0A9P4T8F3"/>
<sequence>MDHQHATTEWHRLSPADISQIADIANTIHQDLPERDAVFLERIKLYPQGCLGLFKKPNSGSSISNEQKQLCGYIISHPIRRQRPPALDTLLEDIAKDADQYYIHDVAILPEYRGSGLAQQGIEQVLGTVATRYETSSLVSVYGTGKFWGKFGFKVPEDLEVELREKLRGYGDGARYLERKNG</sequence>
<dbReference type="InterPro" id="IPR000182">
    <property type="entry name" value="GNAT_dom"/>
</dbReference>
<evidence type="ECO:0000313" key="3">
    <source>
        <dbReference type="Proteomes" id="UP000801428"/>
    </source>
</evidence>
<gene>
    <name evidence="2" type="ORF">E8E13_005184</name>
</gene>
<organism evidence="2 3">
    <name type="scientific">Curvularia kusanoi</name>
    <name type="common">Cochliobolus kusanoi</name>
    <dbReference type="NCBI Taxonomy" id="90978"/>
    <lineage>
        <taxon>Eukaryota</taxon>
        <taxon>Fungi</taxon>
        <taxon>Dikarya</taxon>
        <taxon>Ascomycota</taxon>
        <taxon>Pezizomycotina</taxon>
        <taxon>Dothideomycetes</taxon>
        <taxon>Pleosporomycetidae</taxon>
        <taxon>Pleosporales</taxon>
        <taxon>Pleosporineae</taxon>
        <taxon>Pleosporaceae</taxon>
        <taxon>Curvularia</taxon>
    </lineage>
</organism>
<accession>A0A9P4T8F3</accession>
<dbReference type="Gene3D" id="3.40.630.30">
    <property type="match status" value="1"/>
</dbReference>
<dbReference type="PROSITE" id="PS51186">
    <property type="entry name" value="GNAT"/>
    <property type="match status" value="1"/>
</dbReference>
<dbReference type="SUPFAM" id="SSF55729">
    <property type="entry name" value="Acyl-CoA N-acyltransferases (Nat)"/>
    <property type="match status" value="1"/>
</dbReference>
<dbReference type="InterPro" id="IPR016181">
    <property type="entry name" value="Acyl_CoA_acyltransferase"/>
</dbReference>
<keyword evidence="3" id="KW-1185">Reference proteome</keyword>
<dbReference type="EMBL" id="SWKU01000025">
    <property type="protein sequence ID" value="KAF2996887.1"/>
    <property type="molecule type" value="Genomic_DNA"/>
</dbReference>
<dbReference type="CDD" id="cd04301">
    <property type="entry name" value="NAT_SF"/>
    <property type="match status" value="1"/>
</dbReference>
<reference evidence="2" key="1">
    <citation type="submission" date="2019-04" db="EMBL/GenBank/DDBJ databases">
        <title>Sequencing of skin fungus with MAO and IRED activity.</title>
        <authorList>
            <person name="Marsaioli A.J."/>
            <person name="Bonatto J.M.C."/>
            <person name="Reis Junior O."/>
        </authorList>
    </citation>
    <scope>NUCLEOTIDE SEQUENCE</scope>
    <source>
        <strain evidence="2">30M1</strain>
    </source>
</reference>